<name>A0A2K9F571_9RHOB</name>
<accession>A0A2K9F571</accession>
<dbReference type="Proteomes" id="UP000233742">
    <property type="component" value="Chromosome"/>
</dbReference>
<gene>
    <name evidence="1" type="ORF">CUV01_13825</name>
</gene>
<reference evidence="1 2" key="1">
    <citation type="submission" date="2017-12" db="EMBL/GenBank/DDBJ databases">
        <authorList>
            <person name="Hurst M.R.H."/>
        </authorList>
    </citation>
    <scope>NUCLEOTIDE SEQUENCE [LARGE SCALE GENOMIC DNA]</scope>
    <source>
        <strain evidence="1 2">BM15</strain>
    </source>
</reference>
<dbReference type="EMBL" id="CP025408">
    <property type="protein sequence ID" value="AUH34321.1"/>
    <property type="molecule type" value="Genomic_DNA"/>
</dbReference>
<sequence length="114" mass="13153">MREEFEEMLEQLEAGKFVYVEPSSVMLEFNEFMASRGYSVARLEVVRVRGGSRTGRTFEFDFLANAGPDYEKEWQIFLDPQRSAANIRDIVQRALSEGGEYQYLVWAELPPSDA</sequence>
<organism evidence="1 2">
    <name type="scientific">Paracoccus tegillarcae</name>
    <dbReference type="NCBI Taxonomy" id="1529068"/>
    <lineage>
        <taxon>Bacteria</taxon>
        <taxon>Pseudomonadati</taxon>
        <taxon>Pseudomonadota</taxon>
        <taxon>Alphaproteobacteria</taxon>
        <taxon>Rhodobacterales</taxon>
        <taxon>Paracoccaceae</taxon>
        <taxon>Paracoccus</taxon>
    </lineage>
</organism>
<evidence type="ECO:0000313" key="1">
    <source>
        <dbReference type="EMBL" id="AUH34321.1"/>
    </source>
</evidence>
<proteinExistence type="predicted"/>
<dbReference type="RefSeq" id="WP_101460983.1">
    <property type="nucleotide sequence ID" value="NZ_CP025408.1"/>
</dbReference>
<protein>
    <submittedName>
        <fullName evidence="1">Uncharacterized protein</fullName>
    </submittedName>
</protein>
<dbReference type="KEGG" id="paro:CUV01_13825"/>
<dbReference type="AlphaFoldDB" id="A0A2K9F571"/>
<dbReference type="OrthoDB" id="7859579at2"/>
<evidence type="ECO:0000313" key="2">
    <source>
        <dbReference type="Proteomes" id="UP000233742"/>
    </source>
</evidence>
<keyword evidence="2" id="KW-1185">Reference proteome</keyword>